<dbReference type="NCBIfam" id="NF001591">
    <property type="entry name" value="PRK00393.1"/>
    <property type="match status" value="1"/>
</dbReference>
<dbReference type="Gene3D" id="3.40.50.10990">
    <property type="entry name" value="GTP cyclohydrolase II"/>
    <property type="match status" value="1"/>
</dbReference>
<evidence type="ECO:0000256" key="1">
    <source>
        <dbReference type="ARBA" id="ARBA00004853"/>
    </source>
</evidence>
<evidence type="ECO:0000313" key="14">
    <source>
        <dbReference type="EMBL" id="TQS42664.1"/>
    </source>
</evidence>
<organism evidence="14 15">
    <name type="scientific">Cryptosporangium phraense</name>
    <dbReference type="NCBI Taxonomy" id="2593070"/>
    <lineage>
        <taxon>Bacteria</taxon>
        <taxon>Bacillati</taxon>
        <taxon>Actinomycetota</taxon>
        <taxon>Actinomycetes</taxon>
        <taxon>Cryptosporangiales</taxon>
        <taxon>Cryptosporangiaceae</taxon>
        <taxon>Cryptosporangium</taxon>
    </lineage>
</organism>
<sequence>MTTTAPATVRVLARAKLPTRHGVFDAVCFSGSDDVEHLALSIRTPLGGTSLNGSPLGEPSDGERPGDGPLDDDPPIVRVHSECLTGEALGSQRCDCGPQLDSALRLVAETGRGMVLYLRGHEGRGIGLAQKIRAYALQEAGLDTVEANLELGEPVDRRSYGPAAAYLRQIGVDSIRLLTNNPDKVAALRAAGVQVAEVLPMPAAPVPANEAYLATKTERMGHRGLRLGDEGLS</sequence>
<dbReference type="GO" id="GO:0003935">
    <property type="term" value="F:GTP cyclohydrolase II activity"/>
    <property type="evidence" value="ECO:0007669"/>
    <property type="project" value="UniProtKB-UniRule"/>
</dbReference>
<comment type="caution">
    <text evidence="14">The sequence shown here is derived from an EMBL/GenBank/DDBJ whole genome shotgun (WGS) entry which is preliminary data.</text>
</comment>
<dbReference type="HAMAP" id="MF_00179">
    <property type="entry name" value="RibA"/>
    <property type="match status" value="1"/>
</dbReference>
<feature type="binding site" evidence="11">
    <location>
        <position position="179"/>
    </location>
    <ligand>
        <name>GTP</name>
        <dbReference type="ChEBI" id="CHEBI:37565"/>
    </ligand>
</feature>
<reference evidence="14 15" key="1">
    <citation type="submission" date="2019-07" db="EMBL/GenBank/DDBJ databases">
        <title>Cryptosporangium phraense sp. nov., isolated from plant litter.</title>
        <authorList>
            <person name="Suriyachadkun C."/>
        </authorList>
    </citation>
    <scope>NUCLEOTIDE SEQUENCE [LARGE SCALE GENOMIC DNA]</scope>
    <source>
        <strain evidence="14 15">A-T 5661</strain>
    </source>
</reference>
<dbReference type="InterPro" id="IPR036144">
    <property type="entry name" value="RibA-like_sf"/>
</dbReference>
<feature type="binding site" evidence="11">
    <location>
        <position position="99"/>
    </location>
    <ligand>
        <name>GTP</name>
        <dbReference type="ChEBI" id="CHEBI:37565"/>
    </ligand>
</feature>
<evidence type="ECO:0000259" key="13">
    <source>
        <dbReference type="Pfam" id="PF00925"/>
    </source>
</evidence>
<keyword evidence="4 11" id="KW-0479">Metal-binding</keyword>
<comment type="catalytic activity">
    <reaction evidence="10 11">
        <text>GTP + 4 H2O = 2,5-diamino-6-hydroxy-4-(5-phosphoribosylamino)-pyrimidine + formate + 2 phosphate + 3 H(+)</text>
        <dbReference type="Rhea" id="RHEA:23704"/>
        <dbReference type="ChEBI" id="CHEBI:15377"/>
        <dbReference type="ChEBI" id="CHEBI:15378"/>
        <dbReference type="ChEBI" id="CHEBI:15740"/>
        <dbReference type="ChEBI" id="CHEBI:37565"/>
        <dbReference type="ChEBI" id="CHEBI:43474"/>
        <dbReference type="ChEBI" id="CHEBI:58614"/>
        <dbReference type="EC" id="3.5.4.25"/>
    </reaction>
</comment>
<keyword evidence="15" id="KW-1185">Reference proteome</keyword>
<name>A0A545AMU8_9ACTN</name>
<comment type="pathway">
    <text evidence="1 11">Cofactor biosynthesis; riboflavin biosynthesis; 5-amino-6-(D-ribitylamino)uracil from GTP: step 1/4.</text>
</comment>
<dbReference type="FunFam" id="3.40.50.10990:FF:000001">
    <property type="entry name" value="Riboflavin biosynthesis protein RibBA"/>
    <property type="match status" value="1"/>
</dbReference>
<dbReference type="EC" id="3.5.4.25" evidence="11"/>
<dbReference type="Pfam" id="PF00925">
    <property type="entry name" value="GTP_cyclohydro2"/>
    <property type="match status" value="1"/>
</dbReference>
<comment type="similarity">
    <text evidence="11">Belongs to the GTP cyclohydrolase II family.</text>
</comment>
<protein>
    <recommendedName>
        <fullName evidence="11">GTP cyclohydrolase-2</fullName>
        <ecNumber evidence="11">3.5.4.25</ecNumber>
    </recommendedName>
    <alternativeName>
        <fullName evidence="11">GTP cyclohydrolase II</fullName>
    </alternativeName>
</protein>
<feature type="active site" description="Proton acceptor" evidence="11">
    <location>
        <position position="156"/>
    </location>
</feature>
<feature type="active site" description="Nucleophile" evidence="11">
    <location>
        <position position="158"/>
    </location>
</feature>
<comment type="cofactor">
    <cofactor evidence="11">
        <name>Zn(2+)</name>
        <dbReference type="ChEBI" id="CHEBI:29105"/>
    </cofactor>
    <text evidence="11">Binds 1 zinc ion per subunit.</text>
</comment>
<accession>A0A545AMU8</accession>
<comment type="function">
    <text evidence="9 11">Catalyzes the conversion of GTP to 2,5-diamino-6-ribosylamino-4(3H)-pyrimidinone 5'-phosphate (DARP), formate and pyrophosphate.</text>
</comment>
<evidence type="ECO:0000256" key="2">
    <source>
        <dbReference type="ARBA" id="ARBA00005520"/>
    </source>
</evidence>
<dbReference type="PANTHER" id="PTHR21327:SF29">
    <property type="entry name" value="GTP CYCLOHYDROLASE-2"/>
    <property type="match status" value="1"/>
</dbReference>
<evidence type="ECO:0000256" key="6">
    <source>
        <dbReference type="ARBA" id="ARBA00022801"/>
    </source>
</evidence>
<dbReference type="GO" id="GO:0008270">
    <property type="term" value="F:zinc ion binding"/>
    <property type="evidence" value="ECO:0007669"/>
    <property type="project" value="UniProtKB-UniRule"/>
</dbReference>
<feature type="binding site" evidence="11">
    <location>
        <begin position="78"/>
        <end position="82"/>
    </location>
    <ligand>
        <name>GTP</name>
        <dbReference type="ChEBI" id="CHEBI:37565"/>
    </ligand>
</feature>
<evidence type="ECO:0000256" key="11">
    <source>
        <dbReference type="HAMAP-Rule" id="MF_00179"/>
    </source>
</evidence>
<evidence type="ECO:0000256" key="7">
    <source>
        <dbReference type="ARBA" id="ARBA00022833"/>
    </source>
</evidence>
<dbReference type="InterPro" id="IPR032677">
    <property type="entry name" value="GTP_cyclohydro_II"/>
</dbReference>
<proteinExistence type="inferred from homology"/>
<dbReference type="PANTHER" id="PTHR21327">
    <property type="entry name" value="GTP CYCLOHYDROLASE II-RELATED"/>
    <property type="match status" value="1"/>
</dbReference>
<dbReference type="GO" id="GO:0005525">
    <property type="term" value="F:GTP binding"/>
    <property type="evidence" value="ECO:0007669"/>
    <property type="project" value="UniProtKB-KW"/>
</dbReference>
<dbReference type="InParanoid" id="A0A545AMU8"/>
<feature type="binding site" evidence="11">
    <location>
        <begin position="122"/>
        <end position="124"/>
    </location>
    <ligand>
        <name>GTP</name>
        <dbReference type="ChEBI" id="CHEBI:37565"/>
    </ligand>
</feature>
<evidence type="ECO:0000256" key="10">
    <source>
        <dbReference type="ARBA" id="ARBA00049295"/>
    </source>
</evidence>
<gene>
    <name evidence="11" type="primary">ribA</name>
    <name evidence="14" type="ORF">FL583_23540</name>
</gene>
<evidence type="ECO:0000256" key="3">
    <source>
        <dbReference type="ARBA" id="ARBA00022619"/>
    </source>
</evidence>
<keyword evidence="5 11" id="KW-0547">Nucleotide-binding</keyword>
<feature type="binding site" evidence="11">
    <location>
        <position position="96"/>
    </location>
    <ligand>
        <name>Zn(2+)</name>
        <dbReference type="ChEBI" id="CHEBI:29105"/>
        <note>catalytic</note>
    </ligand>
</feature>
<keyword evidence="6 11" id="KW-0378">Hydrolase</keyword>
<feature type="binding site" evidence="11">
    <location>
        <position position="184"/>
    </location>
    <ligand>
        <name>GTP</name>
        <dbReference type="ChEBI" id="CHEBI:37565"/>
    </ligand>
</feature>
<evidence type="ECO:0000256" key="5">
    <source>
        <dbReference type="ARBA" id="ARBA00022741"/>
    </source>
</evidence>
<keyword evidence="8 11" id="KW-0342">GTP-binding</keyword>
<dbReference type="AlphaFoldDB" id="A0A545AMU8"/>
<dbReference type="CDD" id="cd00641">
    <property type="entry name" value="GTP_cyclohydro2"/>
    <property type="match status" value="1"/>
</dbReference>
<feature type="binding site" evidence="11">
    <location>
        <position position="94"/>
    </location>
    <ligand>
        <name>Zn(2+)</name>
        <dbReference type="ChEBI" id="CHEBI:29105"/>
        <note>catalytic</note>
    </ligand>
</feature>
<dbReference type="UniPathway" id="UPA00275">
    <property type="reaction ID" value="UER00400"/>
</dbReference>
<evidence type="ECO:0000256" key="9">
    <source>
        <dbReference type="ARBA" id="ARBA00043932"/>
    </source>
</evidence>
<dbReference type="InterPro" id="IPR000926">
    <property type="entry name" value="RibA"/>
</dbReference>
<dbReference type="RefSeq" id="WP_142706971.1">
    <property type="nucleotide sequence ID" value="NZ_VIRS01000017.1"/>
</dbReference>
<evidence type="ECO:0000256" key="8">
    <source>
        <dbReference type="ARBA" id="ARBA00023134"/>
    </source>
</evidence>
<evidence type="ECO:0000256" key="12">
    <source>
        <dbReference type="SAM" id="MobiDB-lite"/>
    </source>
</evidence>
<feature type="binding site" evidence="11">
    <location>
        <position position="144"/>
    </location>
    <ligand>
        <name>GTP</name>
        <dbReference type="ChEBI" id="CHEBI:37565"/>
    </ligand>
</feature>
<dbReference type="SUPFAM" id="SSF142695">
    <property type="entry name" value="RibA-like"/>
    <property type="match status" value="1"/>
</dbReference>
<dbReference type="EMBL" id="VIRS01000017">
    <property type="protein sequence ID" value="TQS42664.1"/>
    <property type="molecule type" value="Genomic_DNA"/>
</dbReference>
<feature type="region of interest" description="Disordered" evidence="12">
    <location>
        <begin position="46"/>
        <end position="74"/>
    </location>
</feature>
<dbReference type="GO" id="GO:0009231">
    <property type="term" value="P:riboflavin biosynthetic process"/>
    <property type="evidence" value="ECO:0007669"/>
    <property type="project" value="UniProtKB-UniRule"/>
</dbReference>
<keyword evidence="7 11" id="KW-0862">Zinc</keyword>
<dbReference type="OrthoDB" id="9793111at2"/>
<comment type="similarity">
    <text evidence="2">In the N-terminal section; belongs to the DHBP synthase family.</text>
</comment>
<keyword evidence="3 11" id="KW-0686">Riboflavin biosynthesis</keyword>
<evidence type="ECO:0000313" key="15">
    <source>
        <dbReference type="Proteomes" id="UP000317982"/>
    </source>
</evidence>
<dbReference type="Proteomes" id="UP000317982">
    <property type="component" value="Unassembled WGS sequence"/>
</dbReference>
<feature type="domain" description="GTP cyclohydrolase II" evidence="13">
    <location>
        <begin position="14"/>
        <end position="199"/>
    </location>
</feature>
<evidence type="ECO:0000256" key="4">
    <source>
        <dbReference type="ARBA" id="ARBA00022723"/>
    </source>
</evidence>
<feature type="binding site" evidence="11">
    <location>
        <position position="83"/>
    </location>
    <ligand>
        <name>Zn(2+)</name>
        <dbReference type="ChEBI" id="CHEBI:29105"/>
        <note>catalytic</note>
    </ligand>
</feature>